<organism evidence="7 8">
    <name type="scientific">Pristionchus fissidentatus</name>
    <dbReference type="NCBI Taxonomy" id="1538716"/>
    <lineage>
        <taxon>Eukaryota</taxon>
        <taxon>Metazoa</taxon>
        <taxon>Ecdysozoa</taxon>
        <taxon>Nematoda</taxon>
        <taxon>Chromadorea</taxon>
        <taxon>Rhabditida</taxon>
        <taxon>Rhabditina</taxon>
        <taxon>Diplogasteromorpha</taxon>
        <taxon>Diplogasteroidea</taxon>
        <taxon>Neodiplogasteridae</taxon>
        <taxon>Pristionchus</taxon>
    </lineage>
</organism>
<dbReference type="EMBL" id="BTSY01000003">
    <property type="protein sequence ID" value="GMT20573.1"/>
    <property type="molecule type" value="Genomic_DNA"/>
</dbReference>
<dbReference type="InterPro" id="IPR007320">
    <property type="entry name" value="PDCD2_C"/>
</dbReference>
<keyword evidence="1" id="KW-0479">Metal-binding</keyword>
<feature type="region of interest" description="Disordered" evidence="5">
    <location>
        <begin position="210"/>
        <end position="233"/>
    </location>
</feature>
<keyword evidence="3" id="KW-0862">Zinc</keyword>
<dbReference type="PROSITE" id="PS01360">
    <property type="entry name" value="ZF_MYND_1"/>
    <property type="match status" value="1"/>
</dbReference>
<accession>A0AAV5VQH7</accession>
<feature type="domain" description="MYND-type" evidence="6">
    <location>
        <begin position="139"/>
        <end position="176"/>
    </location>
</feature>
<evidence type="ECO:0000313" key="8">
    <source>
        <dbReference type="Proteomes" id="UP001432322"/>
    </source>
</evidence>
<evidence type="ECO:0000256" key="5">
    <source>
        <dbReference type="SAM" id="MobiDB-lite"/>
    </source>
</evidence>
<dbReference type="PANTHER" id="PTHR12298">
    <property type="entry name" value="PCDC2 PROGRAMMED CELL DEATH PROTEIN 2 -RELATED"/>
    <property type="match status" value="1"/>
</dbReference>
<protein>
    <recommendedName>
        <fullName evidence="6">MYND-type domain-containing protein</fullName>
    </recommendedName>
</protein>
<evidence type="ECO:0000256" key="1">
    <source>
        <dbReference type="ARBA" id="ARBA00022723"/>
    </source>
</evidence>
<dbReference type="Pfam" id="PF04194">
    <property type="entry name" value="PDCD2_C"/>
    <property type="match status" value="1"/>
</dbReference>
<evidence type="ECO:0000256" key="2">
    <source>
        <dbReference type="ARBA" id="ARBA00022771"/>
    </source>
</evidence>
<dbReference type="AlphaFoldDB" id="A0AAV5VQH7"/>
<dbReference type="GO" id="GO:0008270">
    <property type="term" value="F:zinc ion binding"/>
    <property type="evidence" value="ECO:0007669"/>
    <property type="project" value="UniProtKB-KW"/>
</dbReference>
<name>A0AAV5VQH7_9BILA</name>
<reference evidence="7" key="1">
    <citation type="submission" date="2023-10" db="EMBL/GenBank/DDBJ databases">
        <title>Genome assembly of Pristionchus species.</title>
        <authorList>
            <person name="Yoshida K."/>
            <person name="Sommer R.J."/>
        </authorList>
    </citation>
    <scope>NUCLEOTIDE SEQUENCE</scope>
    <source>
        <strain evidence="7">RS5133</strain>
    </source>
</reference>
<keyword evidence="8" id="KW-1185">Reference proteome</keyword>
<proteinExistence type="predicted"/>
<evidence type="ECO:0000256" key="4">
    <source>
        <dbReference type="PROSITE-ProRule" id="PRU00134"/>
    </source>
</evidence>
<dbReference type="PROSITE" id="PS50865">
    <property type="entry name" value="ZF_MYND_2"/>
    <property type="match status" value="1"/>
</dbReference>
<dbReference type="GO" id="GO:0005737">
    <property type="term" value="C:cytoplasm"/>
    <property type="evidence" value="ECO:0007669"/>
    <property type="project" value="InterPro"/>
</dbReference>
<dbReference type="PANTHER" id="PTHR12298:SF4">
    <property type="entry name" value="PROGRAMMED CELL DEATH PROTEIN 2"/>
    <property type="match status" value="1"/>
</dbReference>
<dbReference type="Pfam" id="PF01753">
    <property type="entry name" value="zf-MYND"/>
    <property type="match status" value="1"/>
</dbReference>
<keyword evidence="2 4" id="KW-0863">Zinc-finger</keyword>
<dbReference type="Gene3D" id="6.10.140.2220">
    <property type="match status" value="1"/>
</dbReference>
<dbReference type="InterPro" id="IPR002893">
    <property type="entry name" value="Znf_MYND"/>
</dbReference>
<dbReference type="SUPFAM" id="SSF144232">
    <property type="entry name" value="HIT/MYND zinc finger-like"/>
    <property type="match status" value="1"/>
</dbReference>
<comment type="caution">
    <text evidence="7">The sequence shown here is derived from an EMBL/GenBank/DDBJ whole genome shotgun (WGS) entry which is preliminary data.</text>
</comment>
<evidence type="ECO:0000313" key="7">
    <source>
        <dbReference type="EMBL" id="GMT20573.1"/>
    </source>
</evidence>
<feature type="non-terminal residue" evidence="7">
    <location>
        <position position="1"/>
    </location>
</feature>
<evidence type="ECO:0000256" key="3">
    <source>
        <dbReference type="ARBA" id="ARBA00022833"/>
    </source>
</evidence>
<dbReference type="Proteomes" id="UP001432322">
    <property type="component" value="Unassembled WGS sequence"/>
</dbReference>
<evidence type="ECO:0000259" key="6">
    <source>
        <dbReference type="PROSITE" id="PS50865"/>
    </source>
</evidence>
<gene>
    <name evidence="7" type="ORF">PFISCL1PPCAC_11870</name>
</gene>
<dbReference type="GO" id="GO:0005634">
    <property type="term" value="C:nucleus"/>
    <property type="evidence" value="ECO:0007669"/>
    <property type="project" value="TreeGrafter"/>
</dbReference>
<sequence>DPPVYLGFAAPYDVDDLYRLSSCYLPLGKVGGKPAWLNPVHVPKSEEMVCKSCSKPLCFLLQVYATGENDAPHSFHRTLYIFVCRDPACSKTNDSSNLVAFRCCVPRVNAWYGEDGPLDADLICENEMPPPPTDAPSLCRVCGCYASKKCAKCGDAWYCSREHQAFDWKFGHRSACGQPVIEGEERKNPENLFLFEEMGMEMDRETLPSSIFDDLSDDEDEEMEGGEKEEKRRMEEYSKMIKSKKLDEGAAAQMAEEDIEVEEKKDVSFDRFNRVMQLQPEQVLRYQRVGRPLLPSDRAPEINQIPPCSLCGSARQFEMQLTPHLLSLIGVDSIKESIDWASVYIYTCSANCSIPDSGYASEAVLKHDFVE</sequence>
<feature type="compositionally biased region" description="Acidic residues" evidence="5">
    <location>
        <begin position="214"/>
        <end position="224"/>
    </location>
</feature>